<dbReference type="Gene3D" id="1.10.8.540">
    <property type="entry name" value="FHIPEP family, domain 3"/>
    <property type="match status" value="1"/>
</dbReference>
<evidence type="ECO:0000256" key="5">
    <source>
        <dbReference type="ARBA" id="ARBA00022519"/>
    </source>
</evidence>
<accession>A0ABY2UNE5</accession>
<protein>
    <recommendedName>
        <fullName evidence="13">EscV/YscV/HrcV family type III secretion system export apparatus protein</fullName>
    </recommendedName>
</protein>
<comment type="caution">
    <text evidence="11">The sequence shown here is derived from an EMBL/GenBank/DDBJ whole genome shotgun (WGS) entry which is preliminary data.</text>
</comment>
<dbReference type="Pfam" id="PF00771">
    <property type="entry name" value="FHIPEP"/>
    <property type="match status" value="1"/>
</dbReference>
<dbReference type="InterPro" id="IPR001712">
    <property type="entry name" value="T3SS_FHIPEP"/>
</dbReference>
<gene>
    <name evidence="11" type="ORF">FEE96_22930</name>
</gene>
<evidence type="ECO:0000256" key="10">
    <source>
        <dbReference type="SAM" id="Phobius"/>
    </source>
</evidence>
<keyword evidence="12" id="KW-1185">Reference proteome</keyword>
<dbReference type="Gene3D" id="3.40.50.12790">
    <property type="entry name" value="FHIPEP family, domain 4"/>
    <property type="match status" value="1"/>
</dbReference>
<dbReference type="InterPro" id="IPR042196">
    <property type="entry name" value="FHIPEP_4"/>
</dbReference>
<evidence type="ECO:0000256" key="2">
    <source>
        <dbReference type="ARBA" id="ARBA00008835"/>
    </source>
</evidence>
<comment type="subcellular location">
    <subcellularLocation>
        <location evidence="1">Cell inner membrane</location>
        <topology evidence="1">Multi-pass membrane protein</topology>
    </subcellularLocation>
</comment>
<evidence type="ECO:0000256" key="6">
    <source>
        <dbReference type="ARBA" id="ARBA00022692"/>
    </source>
</evidence>
<reference evidence="11 12" key="1">
    <citation type="submission" date="2019-05" db="EMBL/GenBank/DDBJ databases">
        <title>Draft genome sequence of Pelagicola sp. DSW4-44.</title>
        <authorList>
            <person name="Oh J."/>
        </authorList>
    </citation>
    <scope>NUCLEOTIDE SEQUENCE [LARGE SCALE GENOMIC DNA]</scope>
    <source>
        <strain evidence="11 12">DSW4-44</strain>
    </source>
</reference>
<keyword evidence="4" id="KW-1003">Cell membrane</keyword>
<dbReference type="PRINTS" id="PR00949">
    <property type="entry name" value="TYPE3IMAPROT"/>
</dbReference>
<keyword evidence="7 10" id="KW-1133">Transmembrane helix</keyword>
<evidence type="ECO:0000256" key="4">
    <source>
        <dbReference type="ARBA" id="ARBA00022475"/>
    </source>
</evidence>
<dbReference type="InterPro" id="IPR042194">
    <property type="entry name" value="FHIPEP_1"/>
</dbReference>
<evidence type="ECO:0000313" key="12">
    <source>
        <dbReference type="Proteomes" id="UP000305041"/>
    </source>
</evidence>
<sequence>MRRDLYLVTILIATLSLIVVPIHQSVIDGLLALNLSLSVVLLIVAIYLKQPSDFSTFPSVILIGTAFRLALSIGTTRLILSEADAGSIIETFGNFVVAGSIMIGLVIFLIITAVQFLVITKGAERVAEVGARFTLDALPGKQMTIDAMVKAGDIEPEEGSRLRAQLDKNSQFFGAMDGAMKFIKGDAIAGIVIICINLIGGIAVGMNVHGLSFSDAAATFSLLTIGDGLVAQIPALLMAMSAGIIVTRVTDSENIDLGSDISRELFSDHRVPAMSGAIILLLGLIPGFPLAIFSSFSVVLLTMALYMRRRAAKEEKPLEESREEISEDVEGRPEENNEPLRELPQSNRFQVLLGSEITSGLNIDLLNESLLDLFWTLFSTRGVQFPIPKLVPNAAVAGNTWVLQLDEVPIQKGTLDTADILVGTSDRQLLEDSLNLSELQSAPEEVLTGIWVPRRHSQQIESMGLSYMEPEAVLSLIAFRKFEQNLGTLFTLDDFYTYQKSLRAADPETMSVIEGDILQPQLFKMLSYLVEDGVPLRPLELVISSLHYWIHTLDSPTPIMLAECLRGSLRRQLCYRLAGKVGAIGMVIVSPELEKRARRAIQQDADQFSELSSKSLVFDAETTEAVIPQLKDIASGSKDGAAQPTVMVAADLRRRMRNFLAENNIHLPVLAPHELANEVPSFPIGIIEAEIPVERLINT</sequence>
<dbReference type="Proteomes" id="UP000305041">
    <property type="component" value="Unassembled WGS sequence"/>
</dbReference>
<evidence type="ECO:0000313" key="11">
    <source>
        <dbReference type="EMBL" id="TLP55331.1"/>
    </source>
</evidence>
<feature type="transmembrane region" description="Helical" evidence="10">
    <location>
        <begin position="5"/>
        <end position="23"/>
    </location>
</feature>
<feature type="region of interest" description="Disordered" evidence="9">
    <location>
        <begin position="316"/>
        <end position="341"/>
    </location>
</feature>
<dbReference type="Gene3D" id="3.40.30.60">
    <property type="entry name" value="FHIPEP family, domain 1"/>
    <property type="match status" value="1"/>
</dbReference>
<comment type="similarity">
    <text evidence="2">Belongs to the FHIPEP (flagella/HR/invasion proteins export pore) family.</text>
</comment>
<dbReference type="PANTHER" id="PTHR30161">
    <property type="entry name" value="FLAGELLAR EXPORT PROTEIN, MEMBRANE FLHA SUBUNIT-RELATED"/>
    <property type="match status" value="1"/>
</dbReference>
<proteinExistence type="inferred from homology"/>
<evidence type="ECO:0000256" key="9">
    <source>
        <dbReference type="SAM" id="MobiDB-lite"/>
    </source>
</evidence>
<organism evidence="11 12">
    <name type="scientific">Parasedimentitalea maritima</name>
    <dbReference type="NCBI Taxonomy" id="2578117"/>
    <lineage>
        <taxon>Bacteria</taxon>
        <taxon>Pseudomonadati</taxon>
        <taxon>Pseudomonadota</taxon>
        <taxon>Alphaproteobacteria</taxon>
        <taxon>Rhodobacterales</taxon>
        <taxon>Paracoccaceae</taxon>
        <taxon>Parasedimentitalea</taxon>
    </lineage>
</organism>
<dbReference type="EMBL" id="VAUA01000016">
    <property type="protein sequence ID" value="TLP55331.1"/>
    <property type="molecule type" value="Genomic_DNA"/>
</dbReference>
<feature type="transmembrane region" description="Helical" evidence="10">
    <location>
        <begin position="60"/>
        <end position="80"/>
    </location>
</feature>
<keyword evidence="3" id="KW-0813">Transport</keyword>
<feature type="transmembrane region" description="Helical" evidence="10">
    <location>
        <begin position="29"/>
        <end position="48"/>
    </location>
</feature>
<feature type="transmembrane region" description="Helical" evidence="10">
    <location>
        <begin position="92"/>
        <end position="118"/>
    </location>
</feature>
<evidence type="ECO:0000256" key="1">
    <source>
        <dbReference type="ARBA" id="ARBA00004429"/>
    </source>
</evidence>
<evidence type="ECO:0000256" key="8">
    <source>
        <dbReference type="ARBA" id="ARBA00023136"/>
    </source>
</evidence>
<dbReference type="InterPro" id="IPR042193">
    <property type="entry name" value="FHIPEP_3"/>
</dbReference>
<feature type="transmembrane region" description="Helical" evidence="10">
    <location>
        <begin position="277"/>
        <end position="306"/>
    </location>
</feature>
<keyword evidence="6 10" id="KW-0812">Transmembrane</keyword>
<dbReference type="PIRSF" id="PIRSF005419">
    <property type="entry name" value="FlhA"/>
    <property type="match status" value="1"/>
</dbReference>
<keyword evidence="5" id="KW-0997">Cell inner membrane</keyword>
<evidence type="ECO:0000256" key="3">
    <source>
        <dbReference type="ARBA" id="ARBA00022448"/>
    </source>
</evidence>
<feature type="transmembrane region" description="Helical" evidence="10">
    <location>
        <begin position="187"/>
        <end position="206"/>
    </location>
</feature>
<dbReference type="RefSeq" id="WP_138165456.1">
    <property type="nucleotide sequence ID" value="NZ_VAUA01000016.1"/>
</dbReference>
<name>A0ABY2UNE5_9RHOB</name>
<evidence type="ECO:0008006" key="13">
    <source>
        <dbReference type="Google" id="ProtNLM"/>
    </source>
</evidence>
<keyword evidence="8 10" id="KW-0472">Membrane</keyword>
<evidence type="ECO:0000256" key="7">
    <source>
        <dbReference type="ARBA" id="ARBA00022989"/>
    </source>
</evidence>
<dbReference type="PANTHER" id="PTHR30161:SF2">
    <property type="entry name" value="INVASION PROTEIN INVA"/>
    <property type="match status" value="1"/>
</dbReference>